<feature type="region of interest" description="Disordered" evidence="1">
    <location>
        <begin position="1"/>
        <end position="22"/>
    </location>
</feature>
<gene>
    <name evidence="2" type="ORF">PEVE_00040840</name>
</gene>
<dbReference type="Proteomes" id="UP001159427">
    <property type="component" value="Unassembled WGS sequence"/>
</dbReference>
<protein>
    <submittedName>
        <fullName evidence="2">Uncharacterized protein</fullName>
    </submittedName>
</protein>
<dbReference type="EMBL" id="CALNXI010000076">
    <property type="protein sequence ID" value="CAH3018008.1"/>
    <property type="molecule type" value="Genomic_DNA"/>
</dbReference>
<proteinExistence type="predicted"/>
<keyword evidence="3" id="KW-1185">Reference proteome</keyword>
<feature type="region of interest" description="Disordered" evidence="1">
    <location>
        <begin position="292"/>
        <end position="321"/>
    </location>
</feature>
<organism evidence="2 3">
    <name type="scientific">Porites evermanni</name>
    <dbReference type="NCBI Taxonomy" id="104178"/>
    <lineage>
        <taxon>Eukaryota</taxon>
        <taxon>Metazoa</taxon>
        <taxon>Cnidaria</taxon>
        <taxon>Anthozoa</taxon>
        <taxon>Hexacorallia</taxon>
        <taxon>Scleractinia</taxon>
        <taxon>Fungiina</taxon>
        <taxon>Poritidae</taxon>
        <taxon>Porites</taxon>
    </lineage>
</organism>
<evidence type="ECO:0000256" key="1">
    <source>
        <dbReference type="SAM" id="MobiDB-lite"/>
    </source>
</evidence>
<comment type="caution">
    <text evidence="2">The sequence shown here is derived from an EMBL/GenBank/DDBJ whole genome shotgun (WGS) entry which is preliminary data.</text>
</comment>
<evidence type="ECO:0000313" key="3">
    <source>
        <dbReference type="Proteomes" id="UP001159427"/>
    </source>
</evidence>
<sequence>MASRIASHDALHGAAVDGDPKLNQDQDIMKSLRNNFLPETFTQHFLPDNPGSTINRYPDDNPLWGEVAKRYQQIVEKEYKLLNTCSPYCDGQTIPQNGRVSLKANTSSNLRDTSLKDLLCKERIRRPSSKKCEPVIEQIDSSEIVLKERSLTSNIKEMENTTFPKIVEVYSLNFSVQAEETVNRKRKCQQGLISGIEEKTWGDNTTDKNPPKSGFFSKKSRADIFIDLTVDEEEETRVCSSEDMNLNGDYQPEREIVQPKEDTTDKEIEREVIKSNTSKRKRVFPGRRKKIKSNKPTMQKKRETDEVTTNTNNCNDEDSQPEAYNGFDLEIKNSSDDGHGVDQNNNEVTRKNAEELDKNLMCSNENNSDRSVLGMSYREYKITDLKAKLAQQEEELAKLKALKGYDIAVEKIPQTLLNHDETVANSKQTENFTIEPVDQKGEEHIPKPGTVNLDDICQHVIKSFNIFNARVCEYNRIEKEGVNGHQITTKKNSNSLQGTANGYIGHRRGNKQDKFLFQVGLRRKSFT</sequence>
<evidence type="ECO:0000313" key="2">
    <source>
        <dbReference type="EMBL" id="CAH3018008.1"/>
    </source>
</evidence>
<feature type="compositionally biased region" description="Basic and acidic residues" evidence="1">
    <location>
        <begin position="1"/>
        <end position="11"/>
    </location>
</feature>
<accession>A0ABN8LLI7</accession>
<name>A0ABN8LLI7_9CNID</name>
<reference evidence="2 3" key="1">
    <citation type="submission" date="2022-05" db="EMBL/GenBank/DDBJ databases">
        <authorList>
            <consortium name="Genoscope - CEA"/>
            <person name="William W."/>
        </authorList>
    </citation>
    <scope>NUCLEOTIDE SEQUENCE [LARGE SCALE GENOMIC DNA]</scope>
</reference>